<reference evidence="4 5" key="1">
    <citation type="journal article" date="2004" name="Nature">
        <title>Genome evolution in yeasts.</title>
        <authorList>
            <consortium name="Genolevures"/>
            <person name="Dujon B."/>
            <person name="Sherman D."/>
            <person name="Fischer G."/>
            <person name="Durrens P."/>
            <person name="Casaregola S."/>
            <person name="Lafontaine I."/>
            <person name="de Montigny J."/>
            <person name="Marck C."/>
            <person name="Neuveglise C."/>
            <person name="Talla E."/>
            <person name="Goffard N."/>
            <person name="Frangeul L."/>
            <person name="Aigle M."/>
            <person name="Anthouard V."/>
            <person name="Babour A."/>
            <person name="Barbe V."/>
            <person name="Barnay S."/>
            <person name="Blanchin S."/>
            <person name="Beckerich J.M."/>
            <person name="Beyne E."/>
            <person name="Bleykasten C."/>
            <person name="Boisrame A."/>
            <person name="Boyer J."/>
            <person name="Cattolico L."/>
            <person name="Confanioleri F."/>
            <person name="de Daruvar A."/>
            <person name="Despons L."/>
            <person name="Fabre E."/>
            <person name="Fairhead C."/>
            <person name="Ferry-Dumazet H."/>
            <person name="Groppi A."/>
            <person name="Hantraye F."/>
            <person name="Hennequin C."/>
            <person name="Jauniaux N."/>
            <person name="Joyet P."/>
            <person name="Kachouri R."/>
            <person name="Kerrest A."/>
            <person name="Koszul R."/>
            <person name="Lemaire M."/>
            <person name="Lesur I."/>
            <person name="Ma L."/>
            <person name="Muller H."/>
            <person name="Nicaud J.M."/>
            <person name="Nikolski M."/>
            <person name="Oztas S."/>
            <person name="Ozier-Kalogeropoulos O."/>
            <person name="Pellenz S."/>
            <person name="Potier S."/>
            <person name="Richard G.F."/>
            <person name="Straub M.L."/>
            <person name="Suleau A."/>
            <person name="Swennene D."/>
            <person name="Tekaia F."/>
            <person name="Wesolowski-Louvel M."/>
            <person name="Westhof E."/>
            <person name="Wirth B."/>
            <person name="Zeniou-Meyer M."/>
            <person name="Zivanovic I."/>
            <person name="Bolotin-Fukuhara M."/>
            <person name="Thierry A."/>
            <person name="Bouchier C."/>
            <person name="Caudron B."/>
            <person name="Scarpelli C."/>
            <person name="Gaillardin C."/>
            <person name="Weissenbach J."/>
            <person name="Wincker P."/>
            <person name="Souciet J.L."/>
        </authorList>
    </citation>
    <scope>NUCLEOTIDE SEQUENCE [LARGE SCALE GENOMIC DNA]</scope>
    <source>
        <strain evidence="5">ATCC 8585 / CBS 2359 / DSM 70799 / NBRC 1267 / NRRL Y-1140 / WM37</strain>
    </source>
</reference>
<dbReference type="Gene3D" id="3.40.50.720">
    <property type="entry name" value="NAD(P)-binding Rossmann-like Domain"/>
    <property type="match status" value="1"/>
</dbReference>
<evidence type="ECO:0000256" key="3">
    <source>
        <dbReference type="ARBA" id="ARBA00023002"/>
    </source>
</evidence>
<evidence type="ECO:0000313" key="4">
    <source>
        <dbReference type="EMBL" id="CAH00843.1"/>
    </source>
</evidence>
<dbReference type="FunFam" id="3.40.50.720:FF:000084">
    <property type="entry name" value="Short-chain dehydrogenase reductase"/>
    <property type="match status" value="1"/>
</dbReference>
<evidence type="ECO:0000313" key="5">
    <source>
        <dbReference type="Proteomes" id="UP000000598"/>
    </source>
</evidence>
<dbReference type="Pfam" id="PF13561">
    <property type="entry name" value="adh_short_C2"/>
    <property type="match status" value="1"/>
</dbReference>
<proteinExistence type="inferred from homology"/>
<dbReference type="KEGG" id="kla:KLLA0_D15521g"/>
<keyword evidence="3" id="KW-0560">Oxidoreductase</keyword>
<gene>
    <name evidence="4" type="ORF">KLLA0_D15521g</name>
</gene>
<dbReference type="PROSITE" id="PS00061">
    <property type="entry name" value="ADH_SHORT"/>
    <property type="match status" value="1"/>
</dbReference>
<dbReference type="InterPro" id="IPR020904">
    <property type="entry name" value="Sc_DH/Rdtase_CS"/>
</dbReference>
<comment type="similarity">
    <text evidence="1">Belongs to the short-chain dehydrogenases/reductases (SDR) family.</text>
</comment>
<dbReference type="PRINTS" id="PR00081">
    <property type="entry name" value="GDHRDH"/>
</dbReference>
<dbReference type="eggNOG" id="KOG1200">
    <property type="taxonomic scope" value="Eukaryota"/>
</dbReference>
<dbReference type="AlphaFoldDB" id="Q6CQP2"/>
<keyword evidence="2" id="KW-0521">NADP</keyword>
<dbReference type="CDD" id="cd05233">
    <property type="entry name" value="SDR_c"/>
    <property type="match status" value="1"/>
</dbReference>
<dbReference type="GeneID" id="2893531"/>
<accession>Q6CQP2</accession>
<dbReference type="InterPro" id="IPR036291">
    <property type="entry name" value="NAD(P)-bd_dom_sf"/>
</dbReference>
<dbReference type="PaxDb" id="284590-Q6CQP2"/>
<evidence type="ECO:0000256" key="2">
    <source>
        <dbReference type="ARBA" id="ARBA00022857"/>
    </source>
</evidence>
<dbReference type="HOGENOM" id="CLU_010194_2_10_1"/>
<dbReference type="PANTHER" id="PTHR24321">
    <property type="entry name" value="DEHYDROGENASES, SHORT CHAIN"/>
    <property type="match status" value="1"/>
</dbReference>
<dbReference type="InterPro" id="IPR002347">
    <property type="entry name" value="SDR_fam"/>
</dbReference>
<sequence>MSEYSFAGKIALVTGASTGVGEGIARALFVRGATVVITSRHLSEVQETAGNIDPSGSRVIGKEVDVTVAKAVEDLIQEIREEFGALHYLVNNAGITGPHQTGIEDYDIDSWRQVIDTNINGTFYTLKYALPLMESSSSPDSEAAVVNLSAVNGLVGIPGISPYTATKHAVIGITQSVALEYAERNVRVNAVAPGYVSTPKIQALPKETQQWMSSQHPMKRMATMTEVSNTVLFLLSPLTGFTTGSVYPIDGGFLAQ</sequence>
<dbReference type="PRINTS" id="PR00080">
    <property type="entry name" value="SDRFAMILY"/>
</dbReference>
<dbReference type="EMBL" id="CR382124">
    <property type="protein sequence ID" value="CAH00843.1"/>
    <property type="molecule type" value="Genomic_DNA"/>
</dbReference>
<dbReference type="PANTHER" id="PTHR24321:SF8">
    <property type="entry name" value="ESTRADIOL 17-BETA-DEHYDROGENASE 8-RELATED"/>
    <property type="match status" value="1"/>
</dbReference>
<dbReference type="OMA" id="RIRSCAF"/>
<name>Q6CQP2_KLULA</name>
<dbReference type="STRING" id="284590.Q6CQP2"/>
<organism evidence="4 5">
    <name type="scientific">Kluyveromyces lactis (strain ATCC 8585 / CBS 2359 / DSM 70799 / NBRC 1267 / NRRL Y-1140 / WM37)</name>
    <name type="common">Yeast</name>
    <name type="synonym">Candida sphaerica</name>
    <dbReference type="NCBI Taxonomy" id="284590"/>
    <lineage>
        <taxon>Eukaryota</taxon>
        <taxon>Fungi</taxon>
        <taxon>Dikarya</taxon>
        <taxon>Ascomycota</taxon>
        <taxon>Saccharomycotina</taxon>
        <taxon>Saccharomycetes</taxon>
        <taxon>Saccharomycetales</taxon>
        <taxon>Saccharomycetaceae</taxon>
        <taxon>Kluyveromyces</taxon>
    </lineage>
</organism>
<dbReference type="SUPFAM" id="SSF51735">
    <property type="entry name" value="NAD(P)-binding Rossmann-fold domains"/>
    <property type="match status" value="1"/>
</dbReference>
<protein>
    <submittedName>
        <fullName evidence="4">KLLA0D15521p</fullName>
    </submittedName>
</protein>
<dbReference type="GO" id="GO:0016491">
    <property type="term" value="F:oxidoreductase activity"/>
    <property type="evidence" value="ECO:0007669"/>
    <property type="project" value="UniProtKB-KW"/>
</dbReference>
<dbReference type="RefSeq" id="XP_453747.1">
    <property type="nucleotide sequence ID" value="XM_453747.1"/>
</dbReference>
<keyword evidence="5" id="KW-1185">Reference proteome</keyword>
<dbReference type="Proteomes" id="UP000000598">
    <property type="component" value="Chromosome D"/>
</dbReference>
<dbReference type="InParanoid" id="Q6CQP2"/>
<evidence type="ECO:0000256" key="1">
    <source>
        <dbReference type="ARBA" id="ARBA00006484"/>
    </source>
</evidence>